<evidence type="ECO:0000313" key="3">
    <source>
        <dbReference type="Proteomes" id="UP000228596"/>
    </source>
</evidence>
<feature type="transmembrane region" description="Helical" evidence="1">
    <location>
        <begin position="195"/>
        <end position="212"/>
    </location>
</feature>
<feature type="transmembrane region" description="Helical" evidence="1">
    <location>
        <begin position="21"/>
        <end position="42"/>
    </location>
</feature>
<reference evidence="3" key="1">
    <citation type="submission" date="2017-09" db="EMBL/GenBank/DDBJ databases">
        <title>Depth-based differentiation of microbial function through sediment-hosted aquifers and enrichment of novel symbionts in the deep terrestrial subsurface.</title>
        <authorList>
            <person name="Probst A.J."/>
            <person name="Ladd B."/>
            <person name="Jarett J.K."/>
            <person name="Geller-Mcgrath D.E."/>
            <person name="Sieber C.M.K."/>
            <person name="Emerson J.B."/>
            <person name="Anantharaman K."/>
            <person name="Thomas B.C."/>
            <person name="Malmstrom R."/>
            <person name="Stieglmeier M."/>
            <person name="Klingl A."/>
            <person name="Woyke T."/>
            <person name="Ryan C.M."/>
            <person name="Banfield J.F."/>
        </authorList>
    </citation>
    <scope>NUCLEOTIDE SEQUENCE [LARGE SCALE GENOMIC DNA]</scope>
</reference>
<evidence type="ECO:0008006" key="4">
    <source>
        <dbReference type="Google" id="ProtNLM"/>
    </source>
</evidence>
<feature type="transmembrane region" description="Helical" evidence="1">
    <location>
        <begin position="498"/>
        <end position="523"/>
    </location>
</feature>
<feature type="transmembrane region" description="Helical" evidence="1">
    <location>
        <begin position="430"/>
        <end position="455"/>
    </location>
</feature>
<keyword evidence="1" id="KW-1133">Transmembrane helix</keyword>
<feature type="transmembrane region" description="Helical" evidence="1">
    <location>
        <begin position="248"/>
        <end position="277"/>
    </location>
</feature>
<keyword evidence="1" id="KW-0812">Transmembrane</keyword>
<sequence>MIHFLSFLSIIGWTGILSKKYPKLISVFPLFVCASIICLLYLSSLMGILFWANKLIFLAGLFFLIYCLGYILIKNRFSPAKTFIFLKEIPIEFWFFLILGTAWYFFTRRVVLLSDDNFYWAKYAKFIFYNHGFSGLYGKLVHYNINYAPSAPLFQNFFLQFNNFSESSLYFARGIMIFSALVPIIATLRKTKISFVLLFIFCFASILSYFLIHGSGFLSLYVDSVMGITFGAALAISFISLKKPTEKLLLLPILFSLTLFKDNGIILSLIIISFNLIDLIIINRAGITKEWKTKGNIFSIFIIIALVPILAFASWRLYLRIENILPNTSTSAIVKSIQQPSFNKQKNIMIHNYLKALVSDGLNYNAFSFPRIKSFLKDRFSIGEKIIKDIELINKNRLTFIEWSVIIIIFCVVILISLSDRREKTRITGLFLTLLGGLILYSIALLIAYLFFFATAEATTLRSMARYLDVYFIGTVMVIFAIVGIVKNNSENLRIKNLFLILFTLCFVLFSVQFPPFHTLFVYPNNRIKRVNDMRTDFEMLSDKIKSNTSDQDKIFADIQFNGIEAPVLQYEVFPRKLNGGWTIKQDESGKDIIVNRLSPEQLKKFLSNKNYQYLIVDRIDDNFWLSHQDLFGDISEAKKYQLFKIERNPFKLIPVQ</sequence>
<evidence type="ECO:0000313" key="2">
    <source>
        <dbReference type="EMBL" id="PIT97455.1"/>
    </source>
</evidence>
<keyword evidence="1" id="KW-0472">Membrane</keyword>
<dbReference type="Proteomes" id="UP000228596">
    <property type="component" value="Unassembled WGS sequence"/>
</dbReference>
<feature type="transmembrane region" description="Helical" evidence="1">
    <location>
        <begin position="48"/>
        <end position="73"/>
    </location>
</feature>
<dbReference type="EMBL" id="PEZV01000009">
    <property type="protein sequence ID" value="PIT97455.1"/>
    <property type="molecule type" value="Genomic_DNA"/>
</dbReference>
<feature type="transmembrane region" description="Helical" evidence="1">
    <location>
        <begin position="398"/>
        <end position="418"/>
    </location>
</feature>
<organism evidence="2 3">
    <name type="scientific">Candidatus Berkelbacteria bacterium CG10_big_fil_rev_8_21_14_0_10_41_12</name>
    <dbReference type="NCBI Taxonomy" id="1974513"/>
    <lineage>
        <taxon>Bacteria</taxon>
        <taxon>Candidatus Berkelbacteria</taxon>
    </lineage>
</organism>
<feature type="transmembrane region" description="Helical" evidence="1">
    <location>
        <begin position="85"/>
        <end position="106"/>
    </location>
</feature>
<dbReference type="AlphaFoldDB" id="A0A2M6WXD7"/>
<feature type="transmembrane region" description="Helical" evidence="1">
    <location>
        <begin position="218"/>
        <end position="241"/>
    </location>
</feature>
<feature type="transmembrane region" description="Helical" evidence="1">
    <location>
        <begin position="170"/>
        <end position="188"/>
    </location>
</feature>
<proteinExistence type="predicted"/>
<gene>
    <name evidence="2" type="ORF">COT77_01295</name>
</gene>
<name>A0A2M6WXD7_9BACT</name>
<accession>A0A2M6WXD7</accession>
<evidence type="ECO:0000256" key="1">
    <source>
        <dbReference type="SAM" id="Phobius"/>
    </source>
</evidence>
<feature type="transmembrane region" description="Helical" evidence="1">
    <location>
        <begin position="467"/>
        <end position="486"/>
    </location>
</feature>
<feature type="transmembrane region" description="Helical" evidence="1">
    <location>
        <begin position="297"/>
        <end position="319"/>
    </location>
</feature>
<protein>
    <recommendedName>
        <fullName evidence="4">Glycosyltransferase RgtA/B/C/D-like domain-containing protein</fullName>
    </recommendedName>
</protein>
<comment type="caution">
    <text evidence="2">The sequence shown here is derived from an EMBL/GenBank/DDBJ whole genome shotgun (WGS) entry which is preliminary data.</text>
</comment>